<evidence type="ECO:0000256" key="4">
    <source>
        <dbReference type="PROSITE-ProRule" id="PRU00335"/>
    </source>
</evidence>
<dbReference type="InterPro" id="IPR036271">
    <property type="entry name" value="Tet_transcr_reg_TetR-rel_C_sf"/>
</dbReference>
<proteinExistence type="predicted"/>
<dbReference type="Proteomes" id="UP001521137">
    <property type="component" value="Unassembled WGS sequence"/>
</dbReference>
<feature type="DNA-binding region" description="H-T-H motif" evidence="4">
    <location>
        <begin position="31"/>
        <end position="50"/>
    </location>
</feature>
<dbReference type="EMBL" id="JAKGAS010000007">
    <property type="protein sequence ID" value="MCF2949103.1"/>
    <property type="molecule type" value="Genomic_DNA"/>
</dbReference>
<evidence type="ECO:0000259" key="5">
    <source>
        <dbReference type="PROSITE" id="PS50977"/>
    </source>
</evidence>
<protein>
    <submittedName>
        <fullName evidence="6">TetR/AcrR family transcriptional regulator</fullName>
    </submittedName>
</protein>
<sequence>MTSGRKLEFDSEVALDLAMHVFWQKGYVGASLSDLTETMGINKPSMYRTFGNKESLFVKTTQRYLDTKMKPHLELLFEPGVPLKQRLHRHMMSIVDMQCSQQNPMGCYLVLCQSELVSGNIPDAAKQILLDADLLPKQLYTDLFNTDPEAIALGLNKHAAANALSLYTLLKGTASMARSAVSQADLEYSVDSIIKGIGVH</sequence>
<comment type="caution">
    <text evidence="6">The sequence shown here is derived from an EMBL/GenBank/DDBJ whole genome shotgun (WGS) entry which is preliminary data.</text>
</comment>
<keyword evidence="3" id="KW-0804">Transcription</keyword>
<reference evidence="6 7" key="1">
    <citation type="submission" date="2022-01" db="EMBL/GenBank/DDBJ databases">
        <title>Paraglaciecola sp. G1-23.</title>
        <authorList>
            <person name="Jin M.S."/>
            <person name="Han D.M."/>
            <person name="Kim H.M."/>
            <person name="Jeon C.O."/>
        </authorList>
    </citation>
    <scope>NUCLEOTIDE SEQUENCE [LARGE SCALE GENOMIC DNA]</scope>
    <source>
        <strain evidence="6 7">G1-23</strain>
    </source>
</reference>
<dbReference type="Gene3D" id="1.10.10.60">
    <property type="entry name" value="Homeodomain-like"/>
    <property type="match status" value="1"/>
</dbReference>
<dbReference type="RefSeq" id="WP_235313180.1">
    <property type="nucleotide sequence ID" value="NZ_JAKGAS010000007.1"/>
</dbReference>
<keyword evidence="1" id="KW-0805">Transcription regulation</keyword>
<evidence type="ECO:0000313" key="6">
    <source>
        <dbReference type="EMBL" id="MCF2949103.1"/>
    </source>
</evidence>
<dbReference type="Pfam" id="PF00440">
    <property type="entry name" value="TetR_N"/>
    <property type="match status" value="1"/>
</dbReference>
<evidence type="ECO:0000256" key="2">
    <source>
        <dbReference type="ARBA" id="ARBA00023125"/>
    </source>
</evidence>
<organism evidence="6 7">
    <name type="scientific">Paraglaciecola algarum</name>
    <dbReference type="NCBI Taxonomy" id="3050085"/>
    <lineage>
        <taxon>Bacteria</taxon>
        <taxon>Pseudomonadati</taxon>
        <taxon>Pseudomonadota</taxon>
        <taxon>Gammaproteobacteria</taxon>
        <taxon>Alteromonadales</taxon>
        <taxon>Alteromonadaceae</taxon>
        <taxon>Paraglaciecola</taxon>
    </lineage>
</organism>
<feature type="domain" description="HTH tetR-type" evidence="5">
    <location>
        <begin position="8"/>
        <end position="68"/>
    </location>
</feature>
<gene>
    <name evidence="6" type="ORF">L0668_13355</name>
</gene>
<dbReference type="SUPFAM" id="SSF46689">
    <property type="entry name" value="Homeodomain-like"/>
    <property type="match status" value="1"/>
</dbReference>
<keyword evidence="7" id="KW-1185">Reference proteome</keyword>
<dbReference type="InterPro" id="IPR009057">
    <property type="entry name" value="Homeodomain-like_sf"/>
</dbReference>
<dbReference type="InterPro" id="IPR001647">
    <property type="entry name" value="HTH_TetR"/>
</dbReference>
<dbReference type="SUPFAM" id="SSF48498">
    <property type="entry name" value="Tetracyclin repressor-like, C-terminal domain"/>
    <property type="match status" value="1"/>
</dbReference>
<dbReference type="PANTHER" id="PTHR47506:SF1">
    <property type="entry name" value="HTH-TYPE TRANSCRIPTIONAL REGULATOR YJDC"/>
    <property type="match status" value="1"/>
</dbReference>
<name>A0ABS9DAR0_9ALTE</name>
<evidence type="ECO:0000256" key="1">
    <source>
        <dbReference type="ARBA" id="ARBA00023015"/>
    </source>
</evidence>
<dbReference type="PRINTS" id="PR00455">
    <property type="entry name" value="HTHTETR"/>
</dbReference>
<accession>A0ABS9DAR0</accession>
<dbReference type="PANTHER" id="PTHR47506">
    <property type="entry name" value="TRANSCRIPTIONAL REGULATORY PROTEIN"/>
    <property type="match status" value="1"/>
</dbReference>
<dbReference type="Gene3D" id="1.10.357.10">
    <property type="entry name" value="Tetracycline Repressor, domain 2"/>
    <property type="match status" value="1"/>
</dbReference>
<dbReference type="PROSITE" id="PS50977">
    <property type="entry name" value="HTH_TETR_2"/>
    <property type="match status" value="1"/>
</dbReference>
<evidence type="ECO:0000313" key="7">
    <source>
        <dbReference type="Proteomes" id="UP001521137"/>
    </source>
</evidence>
<evidence type="ECO:0000256" key="3">
    <source>
        <dbReference type="ARBA" id="ARBA00023163"/>
    </source>
</evidence>
<keyword evidence="2 4" id="KW-0238">DNA-binding</keyword>